<dbReference type="InterPro" id="IPR011152">
    <property type="entry name" value="Pesterase_MJ0912"/>
</dbReference>
<dbReference type="PANTHER" id="PTHR42850">
    <property type="entry name" value="METALLOPHOSPHOESTERASE"/>
    <property type="match status" value="1"/>
</dbReference>
<evidence type="ECO:0000313" key="4">
    <source>
        <dbReference type="Proteomes" id="UP000317716"/>
    </source>
</evidence>
<dbReference type="EMBL" id="VBOS01000029">
    <property type="protein sequence ID" value="TMQ60168.1"/>
    <property type="molecule type" value="Genomic_DNA"/>
</dbReference>
<name>A0A538T955_UNCEI</name>
<dbReference type="SUPFAM" id="SSF56300">
    <property type="entry name" value="Metallo-dependent phosphatases"/>
    <property type="match status" value="1"/>
</dbReference>
<comment type="caution">
    <text evidence="3">The sequence shown here is derived from an EMBL/GenBank/DDBJ whole genome shotgun (WGS) entry which is preliminary data.</text>
</comment>
<sequence length="257" mass="28154">MRVAALYDIHGNLPALEAVLEDVRRAGVDRIVVGGDVVPGPMPRETLERLLTLELPVEFILGNCELTVLAQMAASDAASATYWGTASGRPLPEPYRASMRWTAQQVPEYESVFASWPKTLRLEIDGLGDVLFCHGTPRSETEIFTRSTAEDRLVPLFEGLRVSVVVCGHTHMQFDRMIGSTRVVNAGSVGMPFGNPGAYWARLGPDVELRRTGYDLTRAAEVIRGTPYPQAEADARSILRPPSEAEMLEAYGKAGLR</sequence>
<dbReference type="InterPro" id="IPR029052">
    <property type="entry name" value="Metallo-depent_PP-like"/>
</dbReference>
<dbReference type="Proteomes" id="UP000317716">
    <property type="component" value="Unassembled WGS sequence"/>
</dbReference>
<dbReference type="CDD" id="cd00838">
    <property type="entry name" value="MPP_superfamily"/>
    <property type="match status" value="1"/>
</dbReference>
<protein>
    <submittedName>
        <fullName evidence="3">Metallophosphoesterase family protein</fullName>
    </submittedName>
</protein>
<reference evidence="3 4" key="1">
    <citation type="journal article" date="2019" name="Nat. Microbiol.">
        <title>Mediterranean grassland soil C-N compound turnover is dependent on rainfall and depth, and is mediated by genomically divergent microorganisms.</title>
        <authorList>
            <person name="Diamond S."/>
            <person name="Andeer P.F."/>
            <person name="Li Z."/>
            <person name="Crits-Christoph A."/>
            <person name="Burstein D."/>
            <person name="Anantharaman K."/>
            <person name="Lane K.R."/>
            <person name="Thomas B.C."/>
            <person name="Pan C."/>
            <person name="Northen T.R."/>
            <person name="Banfield J.F."/>
        </authorList>
    </citation>
    <scope>NUCLEOTIDE SEQUENCE [LARGE SCALE GENOMIC DNA]</scope>
    <source>
        <strain evidence="3">WS_2</strain>
    </source>
</reference>
<accession>A0A538T955</accession>
<proteinExistence type="inferred from homology"/>
<dbReference type="AlphaFoldDB" id="A0A538T955"/>
<feature type="domain" description="Calcineurin-like phosphoesterase" evidence="2">
    <location>
        <begin position="1"/>
        <end position="196"/>
    </location>
</feature>
<dbReference type="GO" id="GO:0005737">
    <property type="term" value="C:cytoplasm"/>
    <property type="evidence" value="ECO:0007669"/>
    <property type="project" value="TreeGrafter"/>
</dbReference>
<dbReference type="PANTHER" id="PTHR42850:SF2">
    <property type="entry name" value="BLL5683 PROTEIN"/>
    <property type="match status" value="1"/>
</dbReference>
<dbReference type="Pfam" id="PF12850">
    <property type="entry name" value="Metallophos_2"/>
    <property type="match status" value="1"/>
</dbReference>
<dbReference type="Gene3D" id="3.60.21.10">
    <property type="match status" value="1"/>
</dbReference>
<gene>
    <name evidence="3" type="ORF">E6K72_00950</name>
</gene>
<dbReference type="InterPro" id="IPR050126">
    <property type="entry name" value="Ap4A_hydrolase"/>
</dbReference>
<evidence type="ECO:0000313" key="3">
    <source>
        <dbReference type="EMBL" id="TMQ60168.1"/>
    </source>
</evidence>
<organism evidence="3 4">
    <name type="scientific">Eiseniibacteriota bacterium</name>
    <dbReference type="NCBI Taxonomy" id="2212470"/>
    <lineage>
        <taxon>Bacteria</taxon>
        <taxon>Candidatus Eiseniibacteriota</taxon>
    </lineage>
</organism>
<dbReference type="InterPro" id="IPR024654">
    <property type="entry name" value="Calcineurin-like_PHP_lpxH"/>
</dbReference>
<dbReference type="GO" id="GO:0016791">
    <property type="term" value="F:phosphatase activity"/>
    <property type="evidence" value="ECO:0007669"/>
    <property type="project" value="TreeGrafter"/>
</dbReference>
<evidence type="ECO:0000259" key="2">
    <source>
        <dbReference type="Pfam" id="PF12850"/>
    </source>
</evidence>
<dbReference type="PIRSF" id="PIRSF000883">
    <property type="entry name" value="Pesterase_MJ0912"/>
    <property type="match status" value="1"/>
</dbReference>
<comment type="similarity">
    <text evidence="1">Belongs to the metallophosphoesterase superfamily. YfcE family.</text>
</comment>
<evidence type="ECO:0000256" key="1">
    <source>
        <dbReference type="ARBA" id="ARBA00008950"/>
    </source>
</evidence>